<dbReference type="InterPro" id="IPR017334">
    <property type="entry name" value="eIF3_g"/>
</dbReference>
<comment type="subunit">
    <text evidence="5">Component of the eukaryotic translation initiation factor 3 (eIF-3) complex.</text>
</comment>
<feature type="region of interest" description="Disordered" evidence="7">
    <location>
        <begin position="161"/>
        <end position="180"/>
    </location>
</feature>
<dbReference type="PANTHER" id="PTHR10352">
    <property type="entry name" value="EUKARYOTIC TRANSLATION INITIATION FACTOR 3 SUBUNIT G"/>
    <property type="match status" value="1"/>
</dbReference>
<evidence type="ECO:0000256" key="2">
    <source>
        <dbReference type="ARBA" id="ARBA00022540"/>
    </source>
</evidence>
<proteinExistence type="inferred from homology"/>
<dbReference type="Proteomes" id="UP001497744">
    <property type="component" value="Unassembled WGS sequence"/>
</dbReference>
<sequence length="295" mass="33872">MMDADIVSDTKWADIEADEDYDVDGIDANRLMGFESAPDANGIKTVTSYTKNRHGQTVKITKRVKEIRVPRMTNKAAKLRDDMSCFKVEKNNDAGVTMVSQDEITIEQPVSRRNRGHEEDNLDLIYAPTDINLTRATRELKMKFKSLRDDSDSFDFMEDRDMPAKYVPPSRKEGGDRRGFDENTVRVTNLSEDVREKDLVELFSRVGRVHRAYLAKHKETQFSKGFAFVTYATRQDALNAINKLNRQGYDNLLLNVGYNRLRPHALRSSGPSRQTRTGSTEECWQRPVRRPCRAV</sequence>
<dbReference type="InterPro" id="IPR024675">
    <property type="entry name" value="eIF3g_N"/>
</dbReference>
<evidence type="ECO:0000313" key="10">
    <source>
        <dbReference type="Proteomes" id="UP001497744"/>
    </source>
</evidence>
<dbReference type="GO" id="GO:0005852">
    <property type="term" value="C:eukaryotic translation initiation factor 3 complex"/>
    <property type="evidence" value="ECO:0007669"/>
    <property type="project" value="UniProtKB-UniRule"/>
</dbReference>
<feature type="compositionally biased region" description="Polar residues" evidence="7">
    <location>
        <begin position="269"/>
        <end position="282"/>
    </location>
</feature>
<comment type="caution">
    <text evidence="9">The sequence shown here is derived from an EMBL/GenBank/DDBJ whole genome shotgun (WGS) entry which is preliminary data.</text>
</comment>
<dbReference type="CDD" id="cd12408">
    <property type="entry name" value="RRM_eIF3G_like"/>
    <property type="match status" value="1"/>
</dbReference>
<keyword evidence="2 5" id="KW-0396">Initiation factor</keyword>
<dbReference type="EMBL" id="BPLF01000006">
    <property type="protein sequence ID" value="GIX66274.1"/>
    <property type="molecule type" value="Genomic_DNA"/>
</dbReference>
<feature type="region of interest" description="Disordered" evidence="7">
    <location>
        <begin position="263"/>
        <end position="283"/>
    </location>
</feature>
<dbReference type="Pfam" id="PF12353">
    <property type="entry name" value="eIF3g"/>
    <property type="match status" value="1"/>
</dbReference>
<dbReference type="InterPro" id="IPR012677">
    <property type="entry name" value="Nucleotide-bd_a/b_plait_sf"/>
</dbReference>
<evidence type="ECO:0000256" key="6">
    <source>
        <dbReference type="PROSITE-ProRule" id="PRU00176"/>
    </source>
</evidence>
<accession>A0AAV4M2L8</accession>
<dbReference type="InterPro" id="IPR000504">
    <property type="entry name" value="RRM_dom"/>
</dbReference>
<reference evidence="9 10" key="1">
    <citation type="submission" date="2021-06" db="EMBL/GenBank/DDBJ databases">
        <title>Genome sequence of Babesia caballi.</title>
        <authorList>
            <person name="Yamagishi J."/>
            <person name="Kidaka T."/>
            <person name="Ochi A."/>
        </authorList>
    </citation>
    <scope>NUCLEOTIDE SEQUENCE [LARGE SCALE GENOMIC DNA]</scope>
    <source>
        <strain evidence="9">USDA-D6B2</strain>
    </source>
</reference>
<dbReference type="GO" id="GO:0016282">
    <property type="term" value="C:eukaryotic 43S preinitiation complex"/>
    <property type="evidence" value="ECO:0007669"/>
    <property type="project" value="UniProtKB-UniRule"/>
</dbReference>
<evidence type="ECO:0000259" key="8">
    <source>
        <dbReference type="PROSITE" id="PS50102"/>
    </source>
</evidence>
<dbReference type="Pfam" id="PF00076">
    <property type="entry name" value="RRM_1"/>
    <property type="match status" value="1"/>
</dbReference>
<evidence type="ECO:0000256" key="1">
    <source>
        <dbReference type="ARBA" id="ARBA00022490"/>
    </source>
</evidence>
<evidence type="ECO:0000313" key="9">
    <source>
        <dbReference type="EMBL" id="GIX66274.1"/>
    </source>
</evidence>
<feature type="domain" description="RRM" evidence="8">
    <location>
        <begin position="183"/>
        <end position="261"/>
    </location>
</feature>
<comment type="similarity">
    <text evidence="5">Belongs to the eIF-3 subunit G family.</text>
</comment>
<evidence type="ECO:0000256" key="7">
    <source>
        <dbReference type="SAM" id="MobiDB-lite"/>
    </source>
</evidence>
<dbReference type="GO" id="GO:0001732">
    <property type="term" value="P:formation of cytoplasmic translation initiation complex"/>
    <property type="evidence" value="ECO:0007669"/>
    <property type="project" value="UniProtKB-UniRule"/>
</dbReference>
<dbReference type="PROSITE" id="PS50102">
    <property type="entry name" value="RRM"/>
    <property type="match status" value="1"/>
</dbReference>
<keyword evidence="10" id="KW-1185">Reference proteome</keyword>
<dbReference type="HAMAP" id="MF_03006">
    <property type="entry name" value="eIF3g"/>
    <property type="match status" value="1"/>
</dbReference>
<keyword evidence="3 6" id="KW-0694">RNA-binding</keyword>
<name>A0AAV4M2L8_BABCB</name>
<gene>
    <name evidence="9" type="ORF">BcabD6B2_57100</name>
</gene>
<dbReference type="GO" id="GO:0033290">
    <property type="term" value="C:eukaryotic 48S preinitiation complex"/>
    <property type="evidence" value="ECO:0007669"/>
    <property type="project" value="UniProtKB-UniRule"/>
</dbReference>
<keyword evidence="1 5" id="KW-0963">Cytoplasm</keyword>
<dbReference type="RefSeq" id="XP_067718343.1">
    <property type="nucleotide sequence ID" value="XM_067862242.1"/>
</dbReference>
<protein>
    <recommendedName>
        <fullName evidence="5">Eukaryotic translation initiation factor 3 subunit G</fullName>
        <shortName evidence="5">eIF3g</shortName>
    </recommendedName>
    <alternativeName>
        <fullName evidence="5">Eukaryotic translation initiation factor 3 RNA-binding subunit</fullName>
        <shortName evidence="5">eIF-3 RNA-binding subunit</shortName>
    </alternativeName>
    <alternativeName>
        <fullName evidence="5">Eukaryotic translation initiation factor 3 subunit 4</fullName>
    </alternativeName>
</protein>
<organism evidence="9 10">
    <name type="scientific">Babesia caballi</name>
    <dbReference type="NCBI Taxonomy" id="5871"/>
    <lineage>
        <taxon>Eukaryota</taxon>
        <taxon>Sar</taxon>
        <taxon>Alveolata</taxon>
        <taxon>Apicomplexa</taxon>
        <taxon>Aconoidasida</taxon>
        <taxon>Piroplasmida</taxon>
        <taxon>Babesiidae</taxon>
        <taxon>Babesia</taxon>
    </lineage>
</organism>
<dbReference type="Gene3D" id="3.30.70.330">
    <property type="match status" value="1"/>
</dbReference>
<dbReference type="GO" id="GO:0003723">
    <property type="term" value="F:RNA binding"/>
    <property type="evidence" value="ECO:0007669"/>
    <property type="project" value="UniProtKB-UniRule"/>
</dbReference>
<dbReference type="SMART" id="SM00360">
    <property type="entry name" value="RRM"/>
    <property type="match status" value="1"/>
</dbReference>
<comment type="function">
    <text evidence="5">RNA-binding component of the eukaryotic translation initiation factor 3 (eIF-3) complex, which is involved in protein synthesis of a specialized repertoire of mRNAs and, together with other initiation factors, stimulates binding of mRNA and methionyl-tRNAi to the 40S ribosome. The eIF-3 complex specifically targets and initiates translation of a subset of mRNAs involved in cell proliferation. This subunit can bind 18S rRNA.</text>
</comment>
<dbReference type="AlphaFoldDB" id="A0AAV4M2L8"/>
<dbReference type="InterPro" id="IPR034240">
    <property type="entry name" value="eIF3G_RRM"/>
</dbReference>
<dbReference type="SUPFAM" id="SSF54928">
    <property type="entry name" value="RNA-binding domain, RBD"/>
    <property type="match status" value="1"/>
</dbReference>
<dbReference type="PIRSF" id="PIRSF037949">
    <property type="entry name" value="Transl_init_eIF-3_RNA-bind"/>
    <property type="match status" value="1"/>
</dbReference>
<dbReference type="GO" id="GO:0003743">
    <property type="term" value="F:translation initiation factor activity"/>
    <property type="evidence" value="ECO:0007669"/>
    <property type="project" value="UniProtKB-UniRule"/>
</dbReference>
<comment type="subcellular location">
    <subcellularLocation>
        <location evidence="5">Cytoplasm</location>
    </subcellularLocation>
</comment>
<dbReference type="GeneID" id="94197755"/>
<keyword evidence="4 5" id="KW-0648">Protein biosynthesis</keyword>
<evidence type="ECO:0000256" key="3">
    <source>
        <dbReference type="ARBA" id="ARBA00022884"/>
    </source>
</evidence>
<evidence type="ECO:0000256" key="5">
    <source>
        <dbReference type="HAMAP-Rule" id="MF_03006"/>
    </source>
</evidence>
<dbReference type="InterPro" id="IPR035979">
    <property type="entry name" value="RBD_domain_sf"/>
</dbReference>
<evidence type="ECO:0000256" key="4">
    <source>
        <dbReference type="ARBA" id="ARBA00022917"/>
    </source>
</evidence>
<feature type="compositionally biased region" description="Basic and acidic residues" evidence="7">
    <location>
        <begin position="170"/>
        <end position="180"/>
    </location>
</feature>